<dbReference type="GO" id="GO:0045936">
    <property type="term" value="P:negative regulation of phosphate metabolic process"/>
    <property type="evidence" value="ECO:0007669"/>
    <property type="project" value="InterPro"/>
</dbReference>
<proteinExistence type="inferred from homology"/>
<feature type="domain" description="PhoU" evidence="9">
    <location>
        <begin position="118"/>
        <end position="203"/>
    </location>
</feature>
<evidence type="ECO:0000256" key="8">
    <source>
        <dbReference type="SAM" id="Coils"/>
    </source>
</evidence>
<comment type="subunit">
    <text evidence="3 7">Homodimer.</text>
</comment>
<evidence type="ECO:0000256" key="4">
    <source>
        <dbReference type="ARBA" id="ARBA00022448"/>
    </source>
</evidence>
<dbReference type="GO" id="GO:0006817">
    <property type="term" value="P:phosphate ion transport"/>
    <property type="evidence" value="ECO:0007669"/>
    <property type="project" value="UniProtKB-KW"/>
</dbReference>
<organism evidence="10 11">
    <name type="scientific">Aminicella lysinilytica</name>
    <dbReference type="NCBI Taxonomy" id="433323"/>
    <lineage>
        <taxon>Bacteria</taxon>
        <taxon>Bacillati</taxon>
        <taxon>Bacillota</taxon>
        <taxon>Clostridia</taxon>
        <taxon>Peptostreptococcales</taxon>
        <taxon>Anaerovoracaceae</taxon>
        <taxon>Aminicella</taxon>
    </lineage>
</organism>
<evidence type="ECO:0000256" key="3">
    <source>
        <dbReference type="ARBA" id="ARBA00011738"/>
    </source>
</evidence>
<dbReference type="GO" id="GO:0005737">
    <property type="term" value="C:cytoplasm"/>
    <property type="evidence" value="ECO:0007669"/>
    <property type="project" value="UniProtKB-SubCell"/>
</dbReference>
<feature type="domain" description="PhoU" evidence="9">
    <location>
        <begin position="17"/>
        <end position="103"/>
    </location>
</feature>
<evidence type="ECO:0000313" key="11">
    <source>
        <dbReference type="Proteomes" id="UP000295500"/>
    </source>
</evidence>
<protein>
    <recommendedName>
        <fullName evidence="7">Phosphate-specific transport system accessory protein PhoU</fullName>
    </recommendedName>
</protein>
<gene>
    <name evidence="10" type="ORF">EV211_11110</name>
</gene>
<name>A0A4V3CRQ2_9FIRM</name>
<reference evidence="10 11" key="1">
    <citation type="submission" date="2019-03" db="EMBL/GenBank/DDBJ databases">
        <title>Genomic Encyclopedia of Type Strains, Phase IV (KMG-IV): sequencing the most valuable type-strain genomes for metagenomic binning, comparative biology and taxonomic classification.</title>
        <authorList>
            <person name="Goeker M."/>
        </authorList>
    </citation>
    <scope>NUCLEOTIDE SEQUENCE [LARGE SCALE GENOMIC DNA]</scope>
    <source>
        <strain evidence="10 11">DSM 28287</strain>
    </source>
</reference>
<dbReference type="AlphaFoldDB" id="A0A4V3CRQ2"/>
<dbReference type="GO" id="GO:0030643">
    <property type="term" value="P:intracellular phosphate ion homeostasis"/>
    <property type="evidence" value="ECO:0007669"/>
    <property type="project" value="InterPro"/>
</dbReference>
<evidence type="ECO:0000259" key="9">
    <source>
        <dbReference type="Pfam" id="PF01895"/>
    </source>
</evidence>
<keyword evidence="4 7" id="KW-0813">Transport</keyword>
<dbReference type="Pfam" id="PF01895">
    <property type="entry name" value="PhoU"/>
    <property type="match status" value="2"/>
</dbReference>
<dbReference type="Proteomes" id="UP000295500">
    <property type="component" value="Unassembled WGS sequence"/>
</dbReference>
<keyword evidence="8" id="KW-0175">Coiled coil</keyword>
<dbReference type="EMBL" id="SNXO01000011">
    <property type="protein sequence ID" value="TDP57642.1"/>
    <property type="molecule type" value="Genomic_DNA"/>
</dbReference>
<dbReference type="OrthoDB" id="9814256at2"/>
<dbReference type="Gene3D" id="1.20.58.220">
    <property type="entry name" value="Phosphate transport system protein phou homolog 2, domain 2"/>
    <property type="match status" value="1"/>
</dbReference>
<evidence type="ECO:0000256" key="1">
    <source>
        <dbReference type="ARBA" id="ARBA00004496"/>
    </source>
</evidence>
<evidence type="ECO:0000256" key="7">
    <source>
        <dbReference type="PIRNR" id="PIRNR003107"/>
    </source>
</evidence>
<comment type="subcellular location">
    <subcellularLocation>
        <location evidence="1 7">Cytoplasm</location>
    </subcellularLocation>
</comment>
<accession>A0A4V3CRQ2</accession>
<dbReference type="InterPro" id="IPR038078">
    <property type="entry name" value="PhoU-like_sf"/>
</dbReference>
<feature type="coiled-coil region" evidence="8">
    <location>
        <begin position="31"/>
        <end position="65"/>
    </location>
</feature>
<keyword evidence="11" id="KW-1185">Reference proteome</keyword>
<comment type="similarity">
    <text evidence="2 7">Belongs to the PhoU family.</text>
</comment>
<keyword evidence="5 7" id="KW-0963">Cytoplasm</keyword>
<dbReference type="FunFam" id="1.20.58.220:FF:000004">
    <property type="entry name" value="Phosphate-specific transport system accessory protein PhoU"/>
    <property type="match status" value="1"/>
</dbReference>
<dbReference type="NCBIfam" id="TIGR02135">
    <property type="entry name" value="phoU_full"/>
    <property type="match status" value="1"/>
</dbReference>
<comment type="caution">
    <text evidence="10">The sequence shown here is derived from an EMBL/GenBank/DDBJ whole genome shotgun (WGS) entry which is preliminary data.</text>
</comment>
<keyword evidence="6 7" id="KW-0592">Phosphate transport</keyword>
<evidence type="ECO:0000256" key="5">
    <source>
        <dbReference type="ARBA" id="ARBA00022490"/>
    </source>
</evidence>
<comment type="function">
    <text evidence="7">Plays a role in the regulation of phosphate uptake.</text>
</comment>
<sequence length="220" mass="25050">MRNRFDAELAQLNVELIKMGSLCELAITDAMSGLLEDKDELLKLVKETDNEIDEKEREIENMCFKLMLQQQPVARDMRTISAALKMITDMERIGDQASDIAEIAEYIEGDDSKHHTHLKSMAESSAAMVRAAIKSFVDKDLDLAYKVMKDDDIVDGHFEEMRKDLIELIRGEETSPELCVDLLMIAKYCERIGDHAVNIAEWVEFSITGVHLSEELRDPI</sequence>
<dbReference type="PIRSF" id="PIRSF003107">
    <property type="entry name" value="PhoU"/>
    <property type="match status" value="1"/>
</dbReference>
<dbReference type="InterPro" id="IPR028366">
    <property type="entry name" value="PhoU"/>
</dbReference>
<dbReference type="PANTHER" id="PTHR42930">
    <property type="entry name" value="PHOSPHATE-SPECIFIC TRANSPORT SYSTEM ACCESSORY PROTEIN PHOU"/>
    <property type="match status" value="1"/>
</dbReference>
<dbReference type="InterPro" id="IPR026022">
    <property type="entry name" value="PhoU_dom"/>
</dbReference>
<evidence type="ECO:0000313" key="10">
    <source>
        <dbReference type="EMBL" id="TDP57642.1"/>
    </source>
</evidence>
<evidence type="ECO:0000256" key="6">
    <source>
        <dbReference type="ARBA" id="ARBA00022592"/>
    </source>
</evidence>
<dbReference type="SUPFAM" id="SSF109755">
    <property type="entry name" value="PhoU-like"/>
    <property type="match status" value="1"/>
</dbReference>
<evidence type="ECO:0000256" key="2">
    <source>
        <dbReference type="ARBA" id="ARBA00008107"/>
    </source>
</evidence>
<dbReference type="PANTHER" id="PTHR42930:SF3">
    <property type="entry name" value="PHOSPHATE-SPECIFIC TRANSPORT SYSTEM ACCESSORY PROTEIN PHOU"/>
    <property type="match status" value="1"/>
</dbReference>
<dbReference type="RefSeq" id="WP_133528161.1">
    <property type="nucleotide sequence ID" value="NZ_SNXO01000011.1"/>
</dbReference>